<dbReference type="InterPro" id="IPR000731">
    <property type="entry name" value="SSD"/>
</dbReference>
<evidence type="ECO:0000313" key="12">
    <source>
        <dbReference type="Proteomes" id="UP000835052"/>
    </source>
</evidence>
<dbReference type="AlphaFoldDB" id="A0A8S1HDT6"/>
<dbReference type="PROSITE" id="PS50156">
    <property type="entry name" value="SSD"/>
    <property type="match status" value="1"/>
</dbReference>
<accession>A0A8S1HDT6</accession>
<dbReference type="Gene3D" id="1.20.1640.10">
    <property type="entry name" value="Multidrug efflux transporter AcrB transmembrane domain"/>
    <property type="match status" value="2"/>
</dbReference>
<feature type="region of interest" description="Disordered" evidence="8">
    <location>
        <begin position="825"/>
        <end position="865"/>
    </location>
</feature>
<dbReference type="PANTHER" id="PTHR10796">
    <property type="entry name" value="PATCHED-RELATED"/>
    <property type="match status" value="1"/>
</dbReference>
<dbReference type="GO" id="GO:0006897">
    <property type="term" value="P:endocytosis"/>
    <property type="evidence" value="ECO:0007669"/>
    <property type="project" value="TreeGrafter"/>
</dbReference>
<comment type="subcellular location">
    <subcellularLocation>
        <location evidence="1">Cell membrane</location>
        <topology evidence="1">Multi-pass membrane protein</topology>
    </subcellularLocation>
</comment>
<evidence type="ECO:0000313" key="11">
    <source>
        <dbReference type="EMBL" id="CAD6193405.1"/>
    </source>
</evidence>
<feature type="transmembrane region" description="Helical" evidence="9">
    <location>
        <begin position="20"/>
        <end position="37"/>
    </location>
</feature>
<feature type="transmembrane region" description="Helical" evidence="9">
    <location>
        <begin position="789"/>
        <end position="812"/>
    </location>
</feature>
<evidence type="ECO:0000256" key="6">
    <source>
        <dbReference type="ARBA" id="ARBA00023136"/>
    </source>
</evidence>
<keyword evidence="7" id="KW-0325">Glycoprotein</keyword>
<gene>
    <name evidence="11" type="ORF">CAUJ_LOCUS9324</name>
</gene>
<evidence type="ECO:0000256" key="9">
    <source>
        <dbReference type="SAM" id="Phobius"/>
    </source>
</evidence>
<dbReference type="FunFam" id="1.20.1640.10:FF:000013">
    <property type="entry name" value="PaTched Related family"/>
    <property type="match status" value="1"/>
</dbReference>
<keyword evidence="4 9" id="KW-0812">Transmembrane</keyword>
<feature type="transmembrane region" description="Helical" evidence="9">
    <location>
        <begin position="380"/>
        <end position="406"/>
    </location>
</feature>
<feature type="transmembrane region" description="Helical" evidence="9">
    <location>
        <begin position="757"/>
        <end position="777"/>
    </location>
</feature>
<evidence type="ECO:0000256" key="3">
    <source>
        <dbReference type="ARBA" id="ARBA00022475"/>
    </source>
</evidence>
<dbReference type="OrthoDB" id="6510177at2759"/>
<protein>
    <recommendedName>
        <fullName evidence="10">SSD domain-containing protein</fullName>
    </recommendedName>
</protein>
<dbReference type="GO" id="GO:0030659">
    <property type="term" value="C:cytoplasmic vesicle membrane"/>
    <property type="evidence" value="ECO:0007669"/>
    <property type="project" value="TreeGrafter"/>
</dbReference>
<feature type="transmembrane region" description="Helical" evidence="9">
    <location>
        <begin position="283"/>
        <end position="305"/>
    </location>
</feature>
<feature type="compositionally biased region" description="Basic and acidic residues" evidence="8">
    <location>
        <begin position="841"/>
        <end position="850"/>
    </location>
</feature>
<dbReference type="SUPFAM" id="SSF82866">
    <property type="entry name" value="Multidrug efflux transporter AcrB transmembrane domain"/>
    <property type="match status" value="2"/>
</dbReference>
<feature type="domain" description="SSD" evidence="10">
    <location>
        <begin position="249"/>
        <end position="408"/>
    </location>
</feature>
<evidence type="ECO:0000256" key="8">
    <source>
        <dbReference type="SAM" id="MobiDB-lite"/>
    </source>
</evidence>
<feature type="transmembrane region" description="Helical" evidence="9">
    <location>
        <begin position="251"/>
        <end position="271"/>
    </location>
</feature>
<feature type="transmembrane region" description="Helical" evidence="9">
    <location>
        <begin position="662"/>
        <end position="681"/>
    </location>
</feature>
<dbReference type="InterPro" id="IPR051697">
    <property type="entry name" value="Patched_domain-protein"/>
</dbReference>
<feature type="transmembrane region" description="Helical" evidence="9">
    <location>
        <begin position="688"/>
        <end position="709"/>
    </location>
</feature>
<reference evidence="11" key="1">
    <citation type="submission" date="2020-10" db="EMBL/GenBank/DDBJ databases">
        <authorList>
            <person name="Kikuchi T."/>
        </authorList>
    </citation>
    <scope>NUCLEOTIDE SEQUENCE</scope>
    <source>
        <strain evidence="11">NKZ352</strain>
    </source>
</reference>
<dbReference type="GO" id="GO:0018996">
    <property type="term" value="P:molting cycle, collagen and cuticulin-based cuticle"/>
    <property type="evidence" value="ECO:0007669"/>
    <property type="project" value="TreeGrafter"/>
</dbReference>
<name>A0A8S1HDT6_9PELO</name>
<feature type="transmembrane region" description="Helical" evidence="9">
    <location>
        <begin position="311"/>
        <end position="334"/>
    </location>
</feature>
<dbReference type="PANTHER" id="PTHR10796:SF104">
    <property type="entry name" value="SSD DOMAIN-CONTAINING PROTEIN"/>
    <property type="match status" value="1"/>
</dbReference>
<keyword evidence="3" id="KW-1003">Cell membrane</keyword>
<dbReference type="Proteomes" id="UP000835052">
    <property type="component" value="Unassembled WGS sequence"/>
</dbReference>
<feature type="transmembrane region" description="Helical" evidence="9">
    <location>
        <begin position="454"/>
        <end position="470"/>
    </location>
</feature>
<dbReference type="EMBL" id="CAJGYM010000035">
    <property type="protein sequence ID" value="CAD6193405.1"/>
    <property type="molecule type" value="Genomic_DNA"/>
</dbReference>
<keyword evidence="12" id="KW-1185">Reference proteome</keyword>
<evidence type="ECO:0000256" key="7">
    <source>
        <dbReference type="ARBA" id="ARBA00023180"/>
    </source>
</evidence>
<sequence length="865" mass="97130">MERVFYRLGLSIGHHPWRYILVLTLITFISLIGFLRFHQLNNARITYTASDSPSHIEGKMLEEFLRQNGTLHMMEVMVRSKDRGSLLRSEYLEQLTDLTGEIANIIQVQDEHGKNLTYRDLCEPYCQKNDALYALLSWYDEDEDDDDDEDGSSNDTSIELKYPVMKIYGKKVFIAGNIYDVSFKGNSSIIQGFSTVVLRYYMTHKTLQPMFDFEEKLVHLFYETDKYPLLEGGVASDNLIAKEVKAIGTKMVPLLGVALAVLTGFLIICSIRSKRRESKPLEAVLGAIIPVMSGLTTVGIVSATGLAFQSIVVGVLFLVLAIGIDDVFVILSAWHRTDKSLDTPRRLAETVQEAGCSMTVTSVTNFISFANGVFSTTSALQAFAVYGSVASIVCYVYQLVIFPAILAITAHKEYTEVDLHEKKCCVPPEIKVIKKAANFHDNAWKTLARIVEKPWMRILTIAVLVGYWYLTGVGITSMETDLAIQRIAPPHTRIVKFKIEYDRVIQEMQTVGVLVRHPGDLRNPKQLQKVQKMIHDFETAIYSYGNESTYAWIQPYLDHLAEEGKAKNVPFTYKKVPDFLKTDNVYSASMKVNESACAQNSPNCISAFLFTTGFTTVAKYSDMYPLLLEWRAISAKYPDLQVYAYSERSNFADQTHDMVGTVWQTVLSEVVCMALSFVLFIPDLVSILAAFFSLLSVNMGVFGFLSLWGVRIDPVSISTLLMAIGFSVDIGAHISYHIYQEKLPTMRQKIERSLLHIGWPTMQGGLSTMLAMMPITFHPSYLGMVFFKSVFLVSMFGLVHGLVVLPVFLSMFSQLFGYCKGRRDQVGKGSEGGSGYSSSSDSDKQDERFHSQRASINNPAFVKGY</sequence>
<dbReference type="InterPro" id="IPR003392">
    <property type="entry name" value="PTHD_SSD"/>
</dbReference>
<feature type="transmembrane region" description="Helical" evidence="9">
    <location>
        <begin position="715"/>
        <end position="736"/>
    </location>
</feature>
<keyword evidence="6 9" id="KW-0472">Membrane</keyword>
<proteinExistence type="inferred from homology"/>
<comment type="similarity">
    <text evidence="2">Belongs to the patched family.</text>
</comment>
<organism evidence="11 12">
    <name type="scientific">Caenorhabditis auriculariae</name>
    <dbReference type="NCBI Taxonomy" id="2777116"/>
    <lineage>
        <taxon>Eukaryota</taxon>
        <taxon>Metazoa</taxon>
        <taxon>Ecdysozoa</taxon>
        <taxon>Nematoda</taxon>
        <taxon>Chromadorea</taxon>
        <taxon>Rhabditida</taxon>
        <taxon>Rhabditina</taxon>
        <taxon>Rhabditomorpha</taxon>
        <taxon>Rhabditoidea</taxon>
        <taxon>Rhabditidae</taxon>
        <taxon>Peloderinae</taxon>
        <taxon>Caenorhabditis</taxon>
    </lineage>
</organism>
<evidence type="ECO:0000256" key="1">
    <source>
        <dbReference type="ARBA" id="ARBA00004651"/>
    </source>
</evidence>
<dbReference type="Pfam" id="PF02460">
    <property type="entry name" value="Patched"/>
    <property type="match status" value="1"/>
</dbReference>
<keyword evidence="5 9" id="KW-1133">Transmembrane helix</keyword>
<evidence type="ECO:0000256" key="4">
    <source>
        <dbReference type="ARBA" id="ARBA00022692"/>
    </source>
</evidence>
<evidence type="ECO:0000256" key="5">
    <source>
        <dbReference type="ARBA" id="ARBA00022989"/>
    </source>
</evidence>
<comment type="caution">
    <text evidence="11">The sequence shown here is derived from an EMBL/GenBank/DDBJ whole genome shotgun (WGS) entry which is preliminary data.</text>
</comment>
<dbReference type="GO" id="GO:0005886">
    <property type="term" value="C:plasma membrane"/>
    <property type="evidence" value="ECO:0007669"/>
    <property type="project" value="UniProtKB-SubCell"/>
</dbReference>
<evidence type="ECO:0000256" key="2">
    <source>
        <dbReference type="ARBA" id="ARBA00005585"/>
    </source>
</evidence>
<evidence type="ECO:0000259" key="10">
    <source>
        <dbReference type="PROSITE" id="PS50156"/>
    </source>
</evidence>